<dbReference type="EMBL" id="AP024597">
    <property type="protein sequence ID" value="BCU69343.1"/>
    <property type="molecule type" value="Genomic_DNA"/>
</dbReference>
<sequence length="185" mass="21044">MFKKVEGKILVLSDIHYPHCNEKLITHITRAENPDLLVLLGDIVTELNSGYRTFLDSLSANEVVYVKGDGDVLEGDTEVLEVENNKKKFLFFHGHQVLKERTQYSLAKTLKKLNYYLPPLGFCVLARVVKADFSRYIILGHSHALVYFHGIRCANAGTMSSVENLYNDRGYIRIVDGKIEIIRIS</sequence>
<dbReference type="Pfam" id="PF12850">
    <property type="entry name" value="Metallophos_2"/>
    <property type="match status" value="1"/>
</dbReference>
<dbReference type="InterPro" id="IPR029052">
    <property type="entry name" value="Metallo-depent_PP-like"/>
</dbReference>
<reference evidence="2 3" key="1">
    <citation type="submission" date="2021-04" db="EMBL/GenBank/DDBJ databases">
        <title>Complete genome sequence of Stygiolobus sp. KN-1.</title>
        <authorList>
            <person name="Nakamura K."/>
            <person name="Sakai H."/>
            <person name="Kurosawa N."/>
        </authorList>
    </citation>
    <scope>NUCLEOTIDE SEQUENCE [LARGE SCALE GENOMIC DNA]</scope>
    <source>
        <strain evidence="2 3">KN-1</strain>
    </source>
</reference>
<dbReference type="SUPFAM" id="SSF56300">
    <property type="entry name" value="Metallo-dependent phosphatases"/>
    <property type="match status" value="1"/>
</dbReference>
<accession>A0A8D5ZDX2</accession>
<dbReference type="PANTHER" id="PTHR11124">
    <property type="entry name" value="VACUOLAR SORTING PROTEIN VPS29"/>
    <property type="match status" value="1"/>
</dbReference>
<evidence type="ECO:0000313" key="2">
    <source>
        <dbReference type="EMBL" id="BCU69343.1"/>
    </source>
</evidence>
<evidence type="ECO:0000313" key="3">
    <source>
        <dbReference type="Proteomes" id="UP000825123"/>
    </source>
</evidence>
<dbReference type="GeneID" id="66162398"/>
<dbReference type="InterPro" id="IPR000979">
    <property type="entry name" value="Phosphodiesterase_MJ0936/Vps29"/>
</dbReference>
<dbReference type="Proteomes" id="UP000825123">
    <property type="component" value="Chromosome"/>
</dbReference>
<dbReference type="AlphaFoldDB" id="A0A8D5ZDX2"/>
<organism evidence="2 3">
    <name type="scientific">Stygiolobus caldivivus</name>
    <dbReference type="NCBI Taxonomy" id="2824673"/>
    <lineage>
        <taxon>Archaea</taxon>
        <taxon>Thermoproteota</taxon>
        <taxon>Thermoprotei</taxon>
        <taxon>Sulfolobales</taxon>
        <taxon>Sulfolobaceae</taxon>
        <taxon>Stygiolobus</taxon>
    </lineage>
</organism>
<evidence type="ECO:0000259" key="1">
    <source>
        <dbReference type="Pfam" id="PF12850"/>
    </source>
</evidence>
<dbReference type="InterPro" id="IPR024654">
    <property type="entry name" value="Calcineurin-like_PHP_lpxH"/>
</dbReference>
<feature type="domain" description="Calcineurin-like phosphoesterase" evidence="1">
    <location>
        <begin position="8"/>
        <end position="159"/>
    </location>
</feature>
<protein>
    <recommendedName>
        <fullName evidence="1">Calcineurin-like phosphoesterase domain-containing protein</fullName>
    </recommendedName>
</protein>
<proteinExistence type="predicted"/>
<dbReference type="RefSeq" id="WP_221289381.1">
    <property type="nucleotide sequence ID" value="NZ_AP024597.1"/>
</dbReference>
<name>A0A8D5ZDX2_9CREN</name>
<dbReference type="KEGG" id="csty:KN1_06400"/>
<keyword evidence="3" id="KW-1185">Reference proteome</keyword>
<dbReference type="Gene3D" id="3.60.21.10">
    <property type="match status" value="1"/>
</dbReference>
<gene>
    <name evidence="2" type="ORF">KN1_06400</name>
</gene>